<proteinExistence type="predicted"/>
<keyword evidence="1" id="KW-1133">Transmembrane helix</keyword>
<feature type="transmembrane region" description="Helical" evidence="1">
    <location>
        <begin position="296"/>
        <end position="320"/>
    </location>
</feature>
<feature type="transmembrane region" description="Helical" evidence="1">
    <location>
        <begin position="20"/>
        <end position="38"/>
    </location>
</feature>
<evidence type="ECO:0000256" key="1">
    <source>
        <dbReference type="SAM" id="Phobius"/>
    </source>
</evidence>
<feature type="transmembrane region" description="Helical" evidence="1">
    <location>
        <begin position="385"/>
        <end position="408"/>
    </location>
</feature>
<dbReference type="Proteomes" id="UP000253817">
    <property type="component" value="Unassembled WGS sequence"/>
</dbReference>
<dbReference type="EMBL" id="QICC01000132">
    <property type="protein sequence ID" value="RNM39198.1"/>
    <property type="molecule type" value="Genomic_DNA"/>
</dbReference>
<dbReference type="GO" id="GO:0140359">
    <property type="term" value="F:ABC-type transporter activity"/>
    <property type="evidence" value="ECO:0007669"/>
    <property type="project" value="InterPro"/>
</dbReference>
<dbReference type="GO" id="GO:0005886">
    <property type="term" value="C:plasma membrane"/>
    <property type="evidence" value="ECO:0007669"/>
    <property type="project" value="UniProtKB-SubCell"/>
</dbReference>
<keyword evidence="1" id="KW-0472">Membrane</keyword>
<reference evidence="3" key="3">
    <citation type="journal article" date="2019" name="Microbiol. Resour. Announc.">
        <title>Draft Genome Sequences of Type Strains of Gordonibacter faecihominis, Paraeggerthella hongkongensis, Parvibacter caecicola,Slackia equolifaciens, Slackia faecicanis, and Slackia isoflavoniconvertens.</title>
        <authorList>
            <person name="Danylec N."/>
            <person name="Stoll D.A."/>
            <person name="Dotsch A."/>
            <person name="Huch M."/>
        </authorList>
    </citation>
    <scope>NUCLEOTIDE SEQUENCE</scope>
    <source>
        <strain evidence="3">DSM 16107</strain>
    </source>
</reference>
<keyword evidence="4" id="KW-1185">Reference proteome</keyword>
<dbReference type="Proteomes" id="UP000270112">
    <property type="component" value="Unassembled WGS sequence"/>
</dbReference>
<sequence length="414" mass="44305">MRDLVVFELKKIVARKVTRVSVLALFALTALVFGLNVFQQVAFDEQGRQLGGFAAIEQNRSYAEALEGPLTDEAAAEAVASYARFFDEKGDVLESVETDEQARAEFTRFDAANGSYLHLILTPSMNGYEPTGVVASRVASSGADDLYGAREKRLERQLDEGMNGSWTYSDAERALWTEKLHAVPTPVAYGYAGGWSGILDCINFLFFGIVAVCIGIAPVFAAEYQDRTDAVILSTRYGKSKLVAAKIIAAFAFATAVFATNAAVAVGIPLACYGAAGADLPVQLNGLAIPYDVTMSQAVGICLGIGYLVTLGLTALTLLLSARMKSPLSIFAIAAAVVVLPGFLPKTPFGIVNHLLYLAPMNSIDFTNLFNALVSYPFGTLVLDLQTMAVVVQVAVIALCVPLAAWSFRRHQVS</sequence>
<gene>
    <name evidence="2" type="ORF">C1876_09145</name>
    <name evidence="3" type="ORF">DMP09_16895</name>
</gene>
<feature type="transmembrane region" description="Helical" evidence="1">
    <location>
        <begin position="327"/>
        <end position="344"/>
    </location>
</feature>
<reference evidence="2 4" key="1">
    <citation type="journal article" date="2018" name="Elife">
        <title>Discovery and characterization of a prevalent human gut bacterial enzyme sufficient for the inactivation of a family of plant toxins.</title>
        <authorList>
            <person name="Koppel N."/>
            <person name="Bisanz J.E."/>
            <person name="Pandelia M.E."/>
            <person name="Turnbaugh P.J."/>
            <person name="Balskus E.P."/>
        </authorList>
    </citation>
    <scope>NUCLEOTIDE SEQUENCE [LARGE SCALE GENOMIC DNA]</scope>
    <source>
        <strain evidence="2 4">DSM 16107</strain>
    </source>
</reference>
<feature type="transmembrane region" description="Helical" evidence="1">
    <location>
        <begin position="204"/>
        <end position="222"/>
    </location>
</feature>
<evidence type="ECO:0000313" key="4">
    <source>
        <dbReference type="Proteomes" id="UP000253817"/>
    </source>
</evidence>
<dbReference type="EMBL" id="PPTT01000014">
    <property type="protein sequence ID" value="RDB68608.1"/>
    <property type="molecule type" value="Genomic_DNA"/>
</dbReference>
<evidence type="ECO:0000313" key="3">
    <source>
        <dbReference type="EMBL" id="RNM39198.1"/>
    </source>
</evidence>
<dbReference type="AlphaFoldDB" id="A0A3N0IQB9"/>
<evidence type="ECO:0000313" key="5">
    <source>
        <dbReference type="Proteomes" id="UP000270112"/>
    </source>
</evidence>
<dbReference type="OrthoDB" id="1700423at2"/>
<keyword evidence="1" id="KW-0812">Transmembrane</keyword>
<accession>A0A3N0IQB9</accession>
<evidence type="ECO:0000313" key="2">
    <source>
        <dbReference type="EMBL" id="RDB68608.1"/>
    </source>
</evidence>
<comment type="caution">
    <text evidence="3">The sequence shown here is derived from an EMBL/GenBank/DDBJ whole genome shotgun (WGS) entry which is preliminary data.</text>
</comment>
<protein>
    <submittedName>
        <fullName evidence="3">ABC transporter permease</fullName>
    </submittedName>
</protein>
<feature type="transmembrane region" description="Helical" evidence="1">
    <location>
        <begin position="243"/>
        <end position="276"/>
    </location>
</feature>
<dbReference type="RefSeq" id="WP_114546418.1">
    <property type="nucleotide sequence ID" value="NZ_PPTT01000014.1"/>
</dbReference>
<reference evidence="5" key="2">
    <citation type="submission" date="2018-05" db="EMBL/GenBank/DDBJ databases">
        <title>Genome Sequencing of selected type strains of the family Eggerthellaceae.</title>
        <authorList>
            <person name="Danylec N."/>
            <person name="Stoll D.A."/>
            <person name="Doetsch A."/>
            <person name="Huch M."/>
        </authorList>
    </citation>
    <scope>NUCLEOTIDE SEQUENCE [LARGE SCALE GENOMIC DNA]</scope>
    <source>
        <strain evidence="5">DSM 16107</strain>
    </source>
</reference>
<organism evidence="3 5">
    <name type="scientific">Eggerthella sinensis</name>
    <dbReference type="NCBI Taxonomy" id="242230"/>
    <lineage>
        <taxon>Bacteria</taxon>
        <taxon>Bacillati</taxon>
        <taxon>Actinomycetota</taxon>
        <taxon>Coriobacteriia</taxon>
        <taxon>Eggerthellales</taxon>
        <taxon>Eggerthellaceae</taxon>
        <taxon>Eggerthella</taxon>
    </lineage>
</organism>
<name>A0A3N0IQB9_9ACTN</name>